<dbReference type="EMBL" id="ML119872">
    <property type="protein sequence ID" value="RPA72229.1"/>
    <property type="molecule type" value="Genomic_DNA"/>
</dbReference>
<evidence type="ECO:0000313" key="2">
    <source>
        <dbReference type="EMBL" id="RPA72229.1"/>
    </source>
</evidence>
<gene>
    <name evidence="2" type="ORF">BJ508DRAFT_335263</name>
</gene>
<evidence type="ECO:0000313" key="3">
    <source>
        <dbReference type="Proteomes" id="UP000275078"/>
    </source>
</evidence>
<dbReference type="Proteomes" id="UP000275078">
    <property type="component" value="Unassembled WGS sequence"/>
</dbReference>
<keyword evidence="3" id="KW-1185">Reference proteome</keyword>
<feature type="chain" id="PRO_5018079130" description="F-box domain-containing protein" evidence="1">
    <location>
        <begin position="24"/>
        <end position="116"/>
    </location>
</feature>
<proteinExistence type="predicted"/>
<sequence>MRLAIYDNCTVLSLLILTHTCRTFYLDINTCSRLVIRSDGYTDYTKRPNTATHPHPLLSSSAVPLTIWMMLYHDTLDDLDEMWLFNRLYSHPQQSSSRIGWWKCGGWGEIVCRYST</sequence>
<keyword evidence="1" id="KW-0732">Signal</keyword>
<evidence type="ECO:0008006" key="4">
    <source>
        <dbReference type="Google" id="ProtNLM"/>
    </source>
</evidence>
<reference evidence="2 3" key="1">
    <citation type="journal article" date="2018" name="Nat. Ecol. Evol.">
        <title>Pezizomycetes genomes reveal the molecular basis of ectomycorrhizal truffle lifestyle.</title>
        <authorList>
            <person name="Murat C."/>
            <person name="Payen T."/>
            <person name="Noel B."/>
            <person name="Kuo A."/>
            <person name="Morin E."/>
            <person name="Chen J."/>
            <person name="Kohler A."/>
            <person name="Krizsan K."/>
            <person name="Balestrini R."/>
            <person name="Da Silva C."/>
            <person name="Montanini B."/>
            <person name="Hainaut M."/>
            <person name="Levati E."/>
            <person name="Barry K.W."/>
            <person name="Belfiori B."/>
            <person name="Cichocki N."/>
            <person name="Clum A."/>
            <person name="Dockter R.B."/>
            <person name="Fauchery L."/>
            <person name="Guy J."/>
            <person name="Iotti M."/>
            <person name="Le Tacon F."/>
            <person name="Lindquist E.A."/>
            <person name="Lipzen A."/>
            <person name="Malagnac F."/>
            <person name="Mello A."/>
            <person name="Molinier V."/>
            <person name="Miyauchi S."/>
            <person name="Poulain J."/>
            <person name="Riccioni C."/>
            <person name="Rubini A."/>
            <person name="Sitrit Y."/>
            <person name="Splivallo R."/>
            <person name="Traeger S."/>
            <person name="Wang M."/>
            <person name="Zifcakova L."/>
            <person name="Wipf D."/>
            <person name="Zambonelli A."/>
            <person name="Paolocci F."/>
            <person name="Nowrousian M."/>
            <person name="Ottonello S."/>
            <person name="Baldrian P."/>
            <person name="Spatafora J.W."/>
            <person name="Henrissat B."/>
            <person name="Nagy L.G."/>
            <person name="Aury J.M."/>
            <person name="Wincker P."/>
            <person name="Grigoriev I.V."/>
            <person name="Bonfante P."/>
            <person name="Martin F.M."/>
        </authorList>
    </citation>
    <scope>NUCLEOTIDE SEQUENCE [LARGE SCALE GENOMIC DNA]</scope>
    <source>
        <strain evidence="2 3">RN42</strain>
    </source>
</reference>
<feature type="signal peptide" evidence="1">
    <location>
        <begin position="1"/>
        <end position="23"/>
    </location>
</feature>
<protein>
    <recommendedName>
        <fullName evidence="4">F-box domain-containing protein</fullName>
    </recommendedName>
</protein>
<dbReference type="AlphaFoldDB" id="A0A3N4HD54"/>
<accession>A0A3N4HD54</accession>
<organism evidence="2 3">
    <name type="scientific">Ascobolus immersus RN42</name>
    <dbReference type="NCBI Taxonomy" id="1160509"/>
    <lineage>
        <taxon>Eukaryota</taxon>
        <taxon>Fungi</taxon>
        <taxon>Dikarya</taxon>
        <taxon>Ascomycota</taxon>
        <taxon>Pezizomycotina</taxon>
        <taxon>Pezizomycetes</taxon>
        <taxon>Pezizales</taxon>
        <taxon>Ascobolaceae</taxon>
        <taxon>Ascobolus</taxon>
    </lineage>
</organism>
<name>A0A3N4HD54_ASCIM</name>
<evidence type="ECO:0000256" key="1">
    <source>
        <dbReference type="SAM" id="SignalP"/>
    </source>
</evidence>